<comment type="caution">
    <text evidence="1">The sequence shown here is derived from an EMBL/GenBank/DDBJ whole genome shotgun (WGS) entry which is preliminary data.</text>
</comment>
<proteinExistence type="predicted"/>
<protein>
    <submittedName>
        <fullName evidence="1">Uncharacterized protein</fullName>
    </submittedName>
</protein>
<dbReference type="AlphaFoldDB" id="A0A4Y2REH2"/>
<organism evidence="1 2">
    <name type="scientific">Araneus ventricosus</name>
    <name type="common">Orbweaver spider</name>
    <name type="synonym">Epeira ventricosa</name>
    <dbReference type="NCBI Taxonomy" id="182803"/>
    <lineage>
        <taxon>Eukaryota</taxon>
        <taxon>Metazoa</taxon>
        <taxon>Ecdysozoa</taxon>
        <taxon>Arthropoda</taxon>
        <taxon>Chelicerata</taxon>
        <taxon>Arachnida</taxon>
        <taxon>Araneae</taxon>
        <taxon>Araneomorphae</taxon>
        <taxon>Entelegynae</taxon>
        <taxon>Araneoidea</taxon>
        <taxon>Araneidae</taxon>
        <taxon>Araneus</taxon>
    </lineage>
</organism>
<name>A0A4Y2REH2_ARAVE</name>
<gene>
    <name evidence="1" type="ORF">AVEN_203146_1</name>
</gene>
<sequence>MQYTNIWLETWKVSSQQFESYGWEESFTGVGNLRESAGISRTWRAECCPSDVAEMLASYGRYCPSGNLTTKSHRDWYPAKEEAMLLENDG</sequence>
<dbReference type="Proteomes" id="UP000499080">
    <property type="component" value="Unassembled WGS sequence"/>
</dbReference>
<reference evidence="1 2" key="1">
    <citation type="journal article" date="2019" name="Sci. Rep.">
        <title>Orb-weaving spider Araneus ventricosus genome elucidates the spidroin gene catalogue.</title>
        <authorList>
            <person name="Kono N."/>
            <person name="Nakamura H."/>
            <person name="Ohtoshi R."/>
            <person name="Moran D.A.P."/>
            <person name="Shinohara A."/>
            <person name="Yoshida Y."/>
            <person name="Fujiwara M."/>
            <person name="Mori M."/>
            <person name="Tomita M."/>
            <person name="Arakawa K."/>
        </authorList>
    </citation>
    <scope>NUCLEOTIDE SEQUENCE [LARGE SCALE GENOMIC DNA]</scope>
</reference>
<evidence type="ECO:0000313" key="1">
    <source>
        <dbReference type="EMBL" id="GBN74051.1"/>
    </source>
</evidence>
<accession>A0A4Y2REH2</accession>
<dbReference type="EMBL" id="BGPR01016756">
    <property type="protein sequence ID" value="GBN74051.1"/>
    <property type="molecule type" value="Genomic_DNA"/>
</dbReference>
<keyword evidence="2" id="KW-1185">Reference proteome</keyword>
<evidence type="ECO:0000313" key="2">
    <source>
        <dbReference type="Proteomes" id="UP000499080"/>
    </source>
</evidence>